<comment type="similarity">
    <text evidence="1 3">Belongs to the short-chain dehydrogenases/reductases (SDR) family.</text>
</comment>
<dbReference type="PRINTS" id="PR00080">
    <property type="entry name" value="SDRFAMILY"/>
</dbReference>
<sequence length="235" mass="25488">MKKCALITGATKGIGKSIACALAKEGFDILLSARTENDLLTLQSALESRYPNQRFYYQVADCKDQQQVKALALQTDAFFSHLDVLVNNVGLFVPGGFLEESPESLADHLAVNVLCTHYLAVYFGKKMCQRKSGHVFNIGSVAGKSPFVKAASYSVTKYAVHGLTAILRQELGTYGVKVTEIIPGSTYTSSWEGVDIPSEKFVAAEDIADAVVTCLKMSKGANVDEIVIRPLDLEI</sequence>
<dbReference type="Proteomes" id="UP001597560">
    <property type="component" value="Unassembled WGS sequence"/>
</dbReference>
<dbReference type="Pfam" id="PF00106">
    <property type="entry name" value="adh_short"/>
    <property type="match status" value="1"/>
</dbReference>
<dbReference type="InterPro" id="IPR036291">
    <property type="entry name" value="NAD(P)-bd_dom_sf"/>
</dbReference>
<reference evidence="5" key="1">
    <citation type="journal article" date="2019" name="Int. J. Syst. Evol. Microbiol.">
        <title>The Global Catalogue of Microorganisms (GCM) 10K type strain sequencing project: providing services to taxonomists for standard genome sequencing and annotation.</title>
        <authorList>
            <consortium name="The Broad Institute Genomics Platform"/>
            <consortium name="The Broad Institute Genome Sequencing Center for Infectious Disease"/>
            <person name="Wu L."/>
            <person name="Ma J."/>
        </authorList>
    </citation>
    <scope>NUCLEOTIDE SEQUENCE [LARGE SCALE GENOMIC DNA]</scope>
    <source>
        <strain evidence="5">KCTC 23098</strain>
    </source>
</reference>
<dbReference type="EC" id="1.-.-.-" evidence="4"/>
<evidence type="ECO:0000313" key="4">
    <source>
        <dbReference type="EMBL" id="MFD2965215.1"/>
    </source>
</evidence>
<dbReference type="PANTHER" id="PTHR44196">
    <property type="entry name" value="DEHYDROGENASE/REDUCTASE SDR FAMILY MEMBER 7B"/>
    <property type="match status" value="1"/>
</dbReference>
<evidence type="ECO:0000256" key="2">
    <source>
        <dbReference type="ARBA" id="ARBA00023002"/>
    </source>
</evidence>
<dbReference type="CDD" id="cd05233">
    <property type="entry name" value="SDR_c"/>
    <property type="match status" value="1"/>
</dbReference>
<organism evidence="4 5">
    <name type="scientific">Olivibacter jilunii</name>
    <dbReference type="NCBI Taxonomy" id="985016"/>
    <lineage>
        <taxon>Bacteria</taxon>
        <taxon>Pseudomonadati</taxon>
        <taxon>Bacteroidota</taxon>
        <taxon>Sphingobacteriia</taxon>
        <taxon>Sphingobacteriales</taxon>
        <taxon>Sphingobacteriaceae</taxon>
        <taxon>Olivibacter</taxon>
    </lineage>
</organism>
<dbReference type="PROSITE" id="PS00061">
    <property type="entry name" value="ADH_SHORT"/>
    <property type="match status" value="1"/>
</dbReference>
<dbReference type="InterPro" id="IPR002347">
    <property type="entry name" value="SDR_fam"/>
</dbReference>
<accession>A0ABW6BBI5</accession>
<proteinExistence type="inferred from homology"/>
<keyword evidence="5" id="KW-1185">Reference proteome</keyword>
<dbReference type="Gene3D" id="3.40.50.720">
    <property type="entry name" value="NAD(P)-binding Rossmann-like Domain"/>
    <property type="match status" value="1"/>
</dbReference>
<evidence type="ECO:0000256" key="1">
    <source>
        <dbReference type="ARBA" id="ARBA00006484"/>
    </source>
</evidence>
<comment type="caution">
    <text evidence="4">The sequence shown here is derived from an EMBL/GenBank/DDBJ whole genome shotgun (WGS) entry which is preliminary data.</text>
</comment>
<dbReference type="PANTHER" id="PTHR44196:SF1">
    <property type="entry name" value="DEHYDROGENASE_REDUCTASE SDR FAMILY MEMBER 7B"/>
    <property type="match status" value="1"/>
</dbReference>
<gene>
    <name evidence="4" type="ORF">ACFS6J_25670</name>
</gene>
<dbReference type="RefSeq" id="WP_013664956.1">
    <property type="nucleotide sequence ID" value="NZ_JBHUPA010000029.1"/>
</dbReference>
<name>A0ABW6BBI5_9SPHI</name>
<dbReference type="EMBL" id="JBHUPA010000029">
    <property type="protein sequence ID" value="MFD2965215.1"/>
    <property type="molecule type" value="Genomic_DNA"/>
</dbReference>
<protein>
    <submittedName>
        <fullName evidence="4">SDR family oxidoreductase</fullName>
        <ecNumber evidence="4">1.-.-.-</ecNumber>
    </submittedName>
</protein>
<dbReference type="PRINTS" id="PR00081">
    <property type="entry name" value="GDHRDH"/>
</dbReference>
<dbReference type="SUPFAM" id="SSF51735">
    <property type="entry name" value="NAD(P)-binding Rossmann-fold domains"/>
    <property type="match status" value="1"/>
</dbReference>
<keyword evidence="2 4" id="KW-0560">Oxidoreductase</keyword>
<evidence type="ECO:0000313" key="5">
    <source>
        <dbReference type="Proteomes" id="UP001597560"/>
    </source>
</evidence>
<dbReference type="GO" id="GO:0016491">
    <property type="term" value="F:oxidoreductase activity"/>
    <property type="evidence" value="ECO:0007669"/>
    <property type="project" value="UniProtKB-KW"/>
</dbReference>
<evidence type="ECO:0000256" key="3">
    <source>
        <dbReference type="RuleBase" id="RU000363"/>
    </source>
</evidence>
<dbReference type="InterPro" id="IPR020904">
    <property type="entry name" value="Sc_DH/Rdtase_CS"/>
</dbReference>